<dbReference type="STRING" id="545697.HMPREF0216_03381"/>
<reference evidence="2 3" key="1">
    <citation type="submission" date="2012-05" db="EMBL/GenBank/DDBJ databases">
        <authorList>
            <person name="Weinstock G."/>
            <person name="Sodergren E."/>
            <person name="Lobos E.A."/>
            <person name="Fulton L."/>
            <person name="Fulton R."/>
            <person name="Courtney L."/>
            <person name="Fronick C."/>
            <person name="O'Laughlin M."/>
            <person name="Godfrey J."/>
            <person name="Wilson R.M."/>
            <person name="Miner T."/>
            <person name="Farmer C."/>
            <person name="Delehaunty K."/>
            <person name="Cordes M."/>
            <person name="Minx P."/>
            <person name="Tomlinson C."/>
            <person name="Chen J."/>
            <person name="Wollam A."/>
            <person name="Pepin K.H."/>
            <person name="Bhonagiri V."/>
            <person name="Zhang X."/>
            <person name="Suruliraj S."/>
            <person name="Warren W."/>
            <person name="Mitreva M."/>
            <person name="Mardis E.R."/>
            <person name="Wilson R.K."/>
        </authorList>
    </citation>
    <scope>NUCLEOTIDE SEQUENCE [LARGE SCALE GENOMIC DNA]</scope>
    <source>
        <strain evidence="2 3">DSM 1785</strain>
    </source>
</reference>
<gene>
    <name evidence="2" type="ORF">HMPREF0216_03381</name>
</gene>
<evidence type="ECO:0000256" key="1">
    <source>
        <dbReference type="SAM" id="Phobius"/>
    </source>
</evidence>
<proteinExistence type="predicted"/>
<feature type="transmembrane region" description="Helical" evidence="1">
    <location>
        <begin position="31"/>
        <end position="50"/>
    </location>
</feature>
<keyword evidence="1" id="KW-0472">Membrane</keyword>
<keyword evidence="1" id="KW-0812">Transmembrane</keyword>
<dbReference type="AlphaFoldDB" id="L1Q2C1"/>
<organism evidence="2 3">
    <name type="scientific">Clostridium celatum DSM 1785</name>
    <dbReference type="NCBI Taxonomy" id="545697"/>
    <lineage>
        <taxon>Bacteria</taxon>
        <taxon>Bacillati</taxon>
        <taxon>Bacillota</taxon>
        <taxon>Clostridia</taxon>
        <taxon>Eubacteriales</taxon>
        <taxon>Clostridiaceae</taxon>
        <taxon>Clostridium</taxon>
    </lineage>
</organism>
<evidence type="ECO:0000313" key="2">
    <source>
        <dbReference type="EMBL" id="EKY22051.1"/>
    </source>
</evidence>
<dbReference type="EMBL" id="AMEZ01000136">
    <property type="protein sequence ID" value="EKY22051.1"/>
    <property type="molecule type" value="Genomic_DNA"/>
</dbReference>
<keyword evidence="3" id="KW-1185">Reference proteome</keyword>
<comment type="caution">
    <text evidence="2">The sequence shown here is derived from an EMBL/GenBank/DDBJ whole genome shotgun (WGS) entry which is preliminary data.</text>
</comment>
<dbReference type="Proteomes" id="UP000010420">
    <property type="component" value="Unassembled WGS sequence"/>
</dbReference>
<accession>L1Q2C1</accession>
<dbReference type="PATRIC" id="fig|545697.3.peg.3305"/>
<keyword evidence="1" id="KW-1133">Transmembrane helix</keyword>
<protein>
    <submittedName>
        <fullName evidence="2">Uncharacterized protein</fullName>
    </submittedName>
</protein>
<feature type="transmembrane region" description="Helical" evidence="1">
    <location>
        <begin position="92"/>
        <end position="110"/>
    </location>
</feature>
<name>L1Q2C1_9CLOT</name>
<sequence>MQMLERRIVVNYIKNKYEFKKVIKKTNNNRLIAMLIATFILFNILINIGYSVSNAYHNCTHENCKICIEINDCIVHINKYGISLSFFNINNLFNIAIIAFILILVNKYFYNNTLVSLKVRLDI</sequence>
<dbReference type="HOGENOM" id="CLU_164600_1_0_9"/>
<evidence type="ECO:0000313" key="3">
    <source>
        <dbReference type="Proteomes" id="UP000010420"/>
    </source>
</evidence>